<keyword evidence="6" id="KW-1185">Reference proteome</keyword>
<name>A0A9W6BSS8_9CHLO</name>
<dbReference type="GO" id="GO:0008270">
    <property type="term" value="F:zinc ion binding"/>
    <property type="evidence" value="ECO:0007669"/>
    <property type="project" value="UniProtKB-KW"/>
</dbReference>
<dbReference type="Pfam" id="PF12165">
    <property type="entry name" value="Alfin"/>
    <property type="match status" value="1"/>
</dbReference>
<dbReference type="GO" id="GO:0042393">
    <property type="term" value="F:histone binding"/>
    <property type="evidence" value="ECO:0007669"/>
    <property type="project" value="InterPro"/>
</dbReference>
<comment type="caution">
    <text evidence="5">The sequence shown here is derived from an EMBL/GenBank/DDBJ whole genome shotgun (WGS) entry which is preliminary data.</text>
</comment>
<organism evidence="5 6">
    <name type="scientific">Pleodorina starrii</name>
    <dbReference type="NCBI Taxonomy" id="330485"/>
    <lineage>
        <taxon>Eukaryota</taxon>
        <taxon>Viridiplantae</taxon>
        <taxon>Chlorophyta</taxon>
        <taxon>core chlorophytes</taxon>
        <taxon>Chlorophyceae</taxon>
        <taxon>CS clade</taxon>
        <taxon>Chlamydomonadales</taxon>
        <taxon>Volvocaceae</taxon>
        <taxon>Pleodorina</taxon>
    </lineage>
</organism>
<feature type="region of interest" description="Disordered" evidence="3">
    <location>
        <begin position="136"/>
        <end position="185"/>
    </location>
</feature>
<keyword evidence="1" id="KW-0863">Zinc-finger</keyword>
<reference evidence="5 6" key="1">
    <citation type="journal article" date="2023" name="Commun. Biol.">
        <title>Reorganization of the ancestral sex-determining regions during the evolution of trioecy in Pleodorina starrii.</title>
        <authorList>
            <person name="Takahashi K."/>
            <person name="Suzuki S."/>
            <person name="Kawai-Toyooka H."/>
            <person name="Yamamoto K."/>
            <person name="Hamaji T."/>
            <person name="Ootsuki R."/>
            <person name="Yamaguchi H."/>
            <person name="Kawachi M."/>
            <person name="Higashiyama T."/>
            <person name="Nozaki H."/>
        </authorList>
    </citation>
    <scope>NUCLEOTIDE SEQUENCE [LARGE SCALE GENOMIC DNA]</scope>
    <source>
        <strain evidence="5 6">NIES-4479</strain>
    </source>
</reference>
<dbReference type="Proteomes" id="UP001165080">
    <property type="component" value="Unassembled WGS sequence"/>
</dbReference>
<dbReference type="InterPro" id="IPR013083">
    <property type="entry name" value="Znf_RING/FYVE/PHD"/>
</dbReference>
<dbReference type="AlphaFoldDB" id="A0A9W6BSS8"/>
<dbReference type="InterPro" id="IPR045104">
    <property type="entry name" value="Alfin"/>
</dbReference>
<dbReference type="InterPro" id="IPR011011">
    <property type="entry name" value="Znf_FYVE_PHD"/>
</dbReference>
<feature type="domain" description="Alfin N-terminal" evidence="4">
    <location>
        <begin position="6"/>
        <end position="129"/>
    </location>
</feature>
<gene>
    <name evidence="5" type="primary">PLEST002591</name>
    <name evidence="5" type="ORF">PLESTB_001256200</name>
</gene>
<evidence type="ECO:0000313" key="5">
    <source>
        <dbReference type="EMBL" id="GLC57709.1"/>
    </source>
</evidence>
<dbReference type="PANTHER" id="PTHR12321:SF98">
    <property type="entry name" value="PHD FINGER PROTEIN ALFIN-LIKE 5"/>
    <property type="match status" value="1"/>
</dbReference>
<dbReference type="EMBL" id="BRXU01000019">
    <property type="protein sequence ID" value="GLC57709.1"/>
    <property type="molecule type" value="Genomic_DNA"/>
</dbReference>
<evidence type="ECO:0000313" key="6">
    <source>
        <dbReference type="Proteomes" id="UP001165080"/>
    </source>
</evidence>
<evidence type="ECO:0000259" key="4">
    <source>
        <dbReference type="Pfam" id="PF12165"/>
    </source>
</evidence>
<dbReference type="Gene3D" id="3.30.40.10">
    <property type="entry name" value="Zinc/RING finger domain, C3HC4 (zinc finger)"/>
    <property type="match status" value="1"/>
</dbReference>
<dbReference type="PANTHER" id="PTHR12321">
    <property type="entry name" value="CPG BINDING PROTEIN"/>
    <property type="match status" value="1"/>
</dbReference>
<evidence type="ECO:0000256" key="3">
    <source>
        <dbReference type="SAM" id="MobiDB-lite"/>
    </source>
</evidence>
<dbReference type="GO" id="GO:0003712">
    <property type="term" value="F:transcription coregulator activity"/>
    <property type="evidence" value="ECO:0007669"/>
    <property type="project" value="TreeGrafter"/>
</dbReference>
<dbReference type="InterPro" id="IPR021998">
    <property type="entry name" value="Alfin_N"/>
</dbReference>
<dbReference type="GO" id="GO:0000976">
    <property type="term" value="F:transcription cis-regulatory region binding"/>
    <property type="evidence" value="ECO:0007669"/>
    <property type="project" value="TreeGrafter"/>
</dbReference>
<keyword evidence="2" id="KW-0862">Zinc</keyword>
<sequence>MSRSPRDIYEDYLGRRKGILRALTQDIDKFWHQCDPQKENLALFAYADGSWAVDLPAEEVPPEAPEPALGINFARDGMERSAWISLVAVHSDSWLLALAFYKGARLNREEREELFSLINKLPTCYEVVSGRVKQSMGGPTTNVGGLKRPGGPGAPSRTAPARAPRQQGDEDGEDAAGGSADWEDGEGDPCPACGRLYRTEEFWIACDFCDTWYCGRCAKMTEKKASQMKHWRCYQCAGMQ</sequence>
<accession>A0A9W6BSS8</accession>
<keyword evidence="1" id="KW-0479">Metal-binding</keyword>
<feature type="compositionally biased region" description="Low complexity" evidence="3">
    <location>
        <begin position="154"/>
        <end position="166"/>
    </location>
</feature>
<dbReference type="GO" id="GO:0006355">
    <property type="term" value="P:regulation of DNA-templated transcription"/>
    <property type="evidence" value="ECO:0007669"/>
    <property type="project" value="InterPro"/>
</dbReference>
<dbReference type="OrthoDB" id="436852at2759"/>
<dbReference type="GO" id="GO:0005634">
    <property type="term" value="C:nucleus"/>
    <property type="evidence" value="ECO:0007669"/>
    <property type="project" value="TreeGrafter"/>
</dbReference>
<protein>
    <recommendedName>
        <fullName evidence="4">Alfin N-terminal domain-containing protein</fullName>
    </recommendedName>
</protein>
<dbReference type="SUPFAM" id="SSF57903">
    <property type="entry name" value="FYVE/PHD zinc finger"/>
    <property type="match status" value="1"/>
</dbReference>
<evidence type="ECO:0000256" key="2">
    <source>
        <dbReference type="ARBA" id="ARBA00022833"/>
    </source>
</evidence>
<evidence type="ECO:0000256" key="1">
    <source>
        <dbReference type="ARBA" id="ARBA00022771"/>
    </source>
</evidence>
<proteinExistence type="predicted"/>